<evidence type="ECO:0000256" key="6">
    <source>
        <dbReference type="ARBA" id="ARBA00023077"/>
    </source>
</evidence>
<evidence type="ECO:0000256" key="4">
    <source>
        <dbReference type="ARBA" id="ARBA00022692"/>
    </source>
</evidence>
<dbReference type="Gene3D" id="2.60.40.1120">
    <property type="entry name" value="Carboxypeptidase-like, regulatory domain"/>
    <property type="match status" value="1"/>
</dbReference>
<dbReference type="Pfam" id="PF13715">
    <property type="entry name" value="CarbopepD_reg_2"/>
    <property type="match status" value="1"/>
</dbReference>
<evidence type="ECO:0000256" key="3">
    <source>
        <dbReference type="ARBA" id="ARBA00022452"/>
    </source>
</evidence>
<reference evidence="15 16" key="1">
    <citation type="submission" date="2017-04" db="EMBL/GenBank/DDBJ databases">
        <authorList>
            <person name="Afonso C.L."/>
            <person name="Miller P.J."/>
            <person name="Scott M.A."/>
            <person name="Spackman E."/>
            <person name="Goraichik I."/>
            <person name="Dimitrov K.M."/>
            <person name="Suarez D.L."/>
            <person name="Swayne D.E."/>
        </authorList>
    </citation>
    <scope>NUCLEOTIDE SEQUENCE [LARGE SCALE GENOMIC DNA]</scope>
    <source>
        <strain evidence="15 16">DSM 19625</strain>
    </source>
</reference>
<dbReference type="Gene3D" id="2.40.170.20">
    <property type="entry name" value="TonB-dependent receptor, beta-barrel domain"/>
    <property type="match status" value="1"/>
</dbReference>
<evidence type="ECO:0000256" key="10">
    <source>
        <dbReference type="PROSITE-ProRule" id="PRU01360"/>
    </source>
</evidence>
<sequence>MQIKKILLLGMLCTYVIFTKAQSQLPGISGNLKNSAGVPVAAATIKLQNSKYGAVSDHNGNYEIRNVKPANYIVLVNAIGFKTQKKEIKLLNGDNGVVNFQLAESIEQMETVNVIGRTKAQEVNRQAFNVTAIDATKLYNTTLDISGALDRVAGVRVRESGGVGSNFNVSLNGFSGRHIRYFIDGIPMDNFGSSFQINNIPINIAERVEVYKGVVPMWLGSDALGGAVNIVTSNSKRNYVDASYSYGSFNTHRSVLNAAATSKSGLTLQLSAFQNYADNDYKINIGTLLQNNMQADKKSATVRRFHDVYHNETLIGNVGVVGKSWADNLLVGMTLGQNYKEMQTAARPIAVYGQLHRRGNIVMPSLKYKKTDLIPGLDVTINANYNLGYETTIDTAKADYDWDGIRDSKISMGENDGGQHIKYRNNNGLATAMVSYKLTDHQAIAINNVFSTFDRKSDNLLFPDLNQLNAPKKMDKNVLGVGYSYDVDSKWSLNIFSKYILLKSVVNSANKKNTDHKFGYGTALAYYIKPDLQVRGSYELTNRMPEANEIFGNLENEAANPLLKPEKSNNFNLGVIYGFKVNEVNRFSVTANAIYRHSKDFIFSRIVGGTGPLRDFTTSDNRDGVRTTGFDSEIRYSYKNWLSAGATVTYQMLRNLQKRDWNPNTRDYYPAESLTYLDQMPNIPYLFGNADVSGSFRNVFGKGNNLTIGYNLLFVNRFWLDWPSFGNPVEEDKYSIPTQLSHDVNFVYSMKNGRYNISLEARNITDKPVFDNFALQKPGRGFYLNFRYFINKSQL</sequence>
<protein>
    <submittedName>
        <fullName evidence="15">Outer membrane receptor proteins, mostly Fe transport</fullName>
    </submittedName>
</protein>
<evidence type="ECO:0000256" key="7">
    <source>
        <dbReference type="ARBA" id="ARBA00023136"/>
    </source>
</evidence>
<dbReference type="InterPro" id="IPR036942">
    <property type="entry name" value="Beta-barrel_TonB_sf"/>
</dbReference>
<keyword evidence="9 10" id="KW-0998">Cell outer membrane</keyword>
<dbReference type="Gene3D" id="2.170.130.10">
    <property type="entry name" value="TonB-dependent receptor, plug domain"/>
    <property type="match status" value="1"/>
</dbReference>
<dbReference type="PROSITE" id="PS52016">
    <property type="entry name" value="TONB_DEPENDENT_REC_3"/>
    <property type="match status" value="1"/>
</dbReference>
<dbReference type="EMBL" id="FWYB01000014">
    <property type="protein sequence ID" value="SMD11664.1"/>
    <property type="molecule type" value="Genomic_DNA"/>
</dbReference>
<dbReference type="PANTHER" id="PTHR30069">
    <property type="entry name" value="TONB-DEPENDENT OUTER MEMBRANE RECEPTOR"/>
    <property type="match status" value="1"/>
</dbReference>
<evidence type="ECO:0000256" key="2">
    <source>
        <dbReference type="ARBA" id="ARBA00022448"/>
    </source>
</evidence>
<evidence type="ECO:0000256" key="11">
    <source>
        <dbReference type="RuleBase" id="RU003357"/>
    </source>
</evidence>
<dbReference type="InterPro" id="IPR008969">
    <property type="entry name" value="CarboxyPept-like_regulatory"/>
</dbReference>
<evidence type="ECO:0000256" key="8">
    <source>
        <dbReference type="ARBA" id="ARBA00023170"/>
    </source>
</evidence>
<keyword evidence="16" id="KW-1185">Reference proteome</keyword>
<dbReference type="Pfam" id="PF07715">
    <property type="entry name" value="Plug"/>
    <property type="match status" value="1"/>
</dbReference>
<feature type="domain" description="TonB-dependent receptor plug" evidence="14">
    <location>
        <begin position="126"/>
        <end position="227"/>
    </location>
</feature>
<dbReference type="SUPFAM" id="SSF49464">
    <property type="entry name" value="Carboxypeptidase regulatory domain-like"/>
    <property type="match status" value="1"/>
</dbReference>
<comment type="similarity">
    <text evidence="10 11">Belongs to the TonB-dependent receptor family.</text>
</comment>
<dbReference type="InterPro" id="IPR039426">
    <property type="entry name" value="TonB-dep_rcpt-like"/>
</dbReference>
<keyword evidence="6 11" id="KW-0798">TonB box</keyword>
<evidence type="ECO:0000259" key="14">
    <source>
        <dbReference type="Pfam" id="PF07715"/>
    </source>
</evidence>
<dbReference type="RefSeq" id="WP_084291360.1">
    <property type="nucleotide sequence ID" value="NZ_FWYB01000014.1"/>
</dbReference>
<dbReference type="PANTHER" id="PTHR30069:SF29">
    <property type="entry name" value="HEMOGLOBIN AND HEMOGLOBIN-HAPTOGLOBIN-BINDING PROTEIN 1-RELATED"/>
    <property type="match status" value="1"/>
</dbReference>
<dbReference type="GO" id="GO:0009279">
    <property type="term" value="C:cell outer membrane"/>
    <property type="evidence" value="ECO:0007669"/>
    <property type="project" value="UniProtKB-SubCell"/>
</dbReference>
<feature type="chain" id="PRO_5013297761" evidence="12">
    <location>
        <begin position="22"/>
        <end position="795"/>
    </location>
</feature>
<feature type="signal peptide" evidence="12">
    <location>
        <begin position="1"/>
        <end position="21"/>
    </location>
</feature>
<proteinExistence type="inferred from homology"/>
<evidence type="ECO:0000256" key="5">
    <source>
        <dbReference type="ARBA" id="ARBA00022729"/>
    </source>
</evidence>
<keyword evidence="7 10" id="KW-0472">Membrane</keyword>
<feature type="domain" description="TonB-dependent receptor-like beta-barrel" evidence="13">
    <location>
        <begin position="316"/>
        <end position="764"/>
    </location>
</feature>
<evidence type="ECO:0000259" key="13">
    <source>
        <dbReference type="Pfam" id="PF00593"/>
    </source>
</evidence>
<dbReference type="InterPro" id="IPR000531">
    <property type="entry name" value="Beta-barrel_TonB"/>
</dbReference>
<evidence type="ECO:0000256" key="1">
    <source>
        <dbReference type="ARBA" id="ARBA00004571"/>
    </source>
</evidence>
<evidence type="ECO:0000313" key="15">
    <source>
        <dbReference type="EMBL" id="SMD11664.1"/>
    </source>
</evidence>
<keyword evidence="5 12" id="KW-0732">Signal</keyword>
<comment type="subcellular location">
    <subcellularLocation>
        <location evidence="1 10">Cell outer membrane</location>
        <topology evidence="1 10">Multi-pass membrane protein</topology>
    </subcellularLocation>
</comment>
<dbReference type="GO" id="GO:0044718">
    <property type="term" value="P:siderophore transmembrane transport"/>
    <property type="evidence" value="ECO:0007669"/>
    <property type="project" value="TreeGrafter"/>
</dbReference>
<organism evidence="15 16">
    <name type="scientific">Pedobacter nyackensis</name>
    <dbReference type="NCBI Taxonomy" id="475255"/>
    <lineage>
        <taxon>Bacteria</taxon>
        <taxon>Pseudomonadati</taxon>
        <taxon>Bacteroidota</taxon>
        <taxon>Sphingobacteriia</taxon>
        <taxon>Sphingobacteriales</taxon>
        <taxon>Sphingobacteriaceae</taxon>
        <taxon>Pedobacter</taxon>
    </lineage>
</organism>
<dbReference type="OrthoDB" id="9812892at2"/>
<dbReference type="Pfam" id="PF00593">
    <property type="entry name" value="TonB_dep_Rec_b-barrel"/>
    <property type="match status" value="1"/>
</dbReference>
<dbReference type="SUPFAM" id="SSF56935">
    <property type="entry name" value="Porins"/>
    <property type="match status" value="1"/>
</dbReference>
<name>A0A1W2EPM8_9SPHI</name>
<keyword evidence="8 15" id="KW-0675">Receptor</keyword>
<gene>
    <name evidence="15" type="ORF">SAMN04488101_11468</name>
</gene>
<dbReference type="GO" id="GO:0015344">
    <property type="term" value="F:siderophore uptake transmembrane transporter activity"/>
    <property type="evidence" value="ECO:0007669"/>
    <property type="project" value="TreeGrafter"/>
</dbReference>
<dbReference type="InterPro" id="IPR012910">
    <property type="entry name" value="Plug_dom"/>
</dbReference>
<evidence type="ECO:0000313" key="16">
    <source>
        <dbReference type="Proteomes" id="UP000192678"/>
    </source>
</evidence>
<accession>A0A1W2EPM8</accession>
<keyword evidence="4 10" id="KW-0812">Transmembrane</keyword>
<dbReference type="STRING" id="475255.SAMN04488101_11468"/>
<evidence type="ECO:0000256" key="9">
    <source>
        <dbReference type="ARBA" id="ARBA00023237"/>
    </source>
</evidence>
<dbReference type="AlphaFoldDB" id="A0A1W2EPM8"/>
<evidence type="ECO:0000256" key="12">
    <source>
        <dbReference type="SAM" id="SignalP"/>
    </source>
</evidence>
<keyword evidence="2 10" id="KW-0813">Transport</keyword>
<dbReference type="Proteomes" id="UP000192678">
    <property type="component" value="Unassembled WGS sequence"/>
</dbReference>
<dbReference type="InterPro" id="IPR037066">
    <property type="entry name" value="Plug_dom_sf"/>
</dbReference>
<keyword evidence="3 10" id="KW-1134">Transmembrane beta strand</keyword>